<keyword evidence="2" id="KW-1185">Reference proteome</keyword>
<proteinExistence type="predicted"/>
<sequence length="34" mass="3867">MKHTFAAIFFAFLIVVLLADAIAAQFEQDREDPQ</sequence>
<accession>A0ABT9RMA2</accession>
<dbReference type="EMBL" id="JAUSRB010000004">
    <property type="protein sequence ID" value="MDP9870429.1"/>
    <property type="molecule type" value="Genomic_DNA"/>
</dbReference>
<protein>
    <submittedName>
        <fullName evidence="1">Uncharacterized protein</fullName>
    </submittedName>
</protein>
<name>A0ABT9RMA2_9ACTN</name>
<reference evidence="1 2" key="1">
    <citation type="submission" date="2023-07" db="EMBL/GenBank/DDBJ databases">
        <title>Sequencing the genomes of 1000 actinobacteria strains.</title>
        <authorList>
            <person name="Klenk H.-P."/>
        </authorList>
    </citation>
    <scope>NUCLEOTIDE SEQUENCE [LARGE SCALE GENOMIC DNA]</scope>
    <source>
        <strain evidence="1 2">DSM 44109</strain>
    </source>
</reference>
<gene>
    <name evidence="1" type="ORF">J2S55_009767</name>
</gene>
<dbReference type="Proteomes" id="UP001230426">
    <property type="component" value="Unassembled WGS sequence"/>
</dbReference>
<organism evidence="1 2">
    <name type="scientific">Streptosporangium brasiliense</name>
    <dbReference type="NCBI Taxonomy" id="47480"/>
    <lineage>
        <taxon>Bacteria</taxon>
        <taxon>Bacillati</taxon>
        <taxon>Actinomycetota</taxon>
        <taxon>Actinomycetes</taxon>
        <taxon>Streptosporangiales</taxon>
        <taxon>Streptosporangiaceae</taxon>
        <taxon>Streptosporangium</taxon>
    </lineage>
</organism>
<comment type="caution">
    <text evidence="1">The sequence shown here is derived from an EMBL/GenBank/DDBJ whole genome shotgun (WGS) entry which is preliminary data.</text>
</comment>
<evidence type="ECO:0000313" key="1">
    <source>
        <dbReference type="EMBL" id="MDP9870429.1"/>
    </source>
</evidence>
<evidence type="ECO:0000313" key="2">
    <source>
        <dbReference type="Proteomes" id="UP001230426"/>
    </source>
</evidence>